<protein>
    <recommendedName>
        <fullName evidence="1">Ig-like domain-containing protein</fullName>
    </recommendedName>
</protein>
<dbReference type="OrthoDB" id="5830493at2"/>
<evidence type="ECO:0000259" key="1">
    <source>
        <dbReference type="Pfam" id="PF13750"/>
    </source>
</evidence>
<proteinExistence type="predicted"/>
<feature type="domain" description="Ig-like" evidence="1">
    <location>
        <begin position="385"/>
        <end position="522"/>
    </location>
</feature>
<evidence type="ECO:0000313" key="2">
    <source>
        <dbReference type="EMBL" id="PSU22207.1"/>
    </source>
</evidence>
<comment type="caution">
    <text evidence="2">The sequence shown here is derived from an EMBL/GenBank/DDBJ whole genome shotgun (WGS) entry which is preliminary data.</text>
</comment>
<sequence length="1414" mass="160645">MHVHNHYIVTISTNLSEVAMYKQLWLLLILVLFSAQVSSKSVYLTGSLEAVMPKVKFVQSPPFYKGVKVYEVNVQAAAGSGCDITHDLNEAMAIRSGDKLVCLFEWVEDTDPGIRFDGLRAFGRQLGQVGKHTRTYKLSFFSGAVNEKIEIMTDSVEYEVVEPPAPVITSISTQTNKRTSNITDIISHDVTERLQSLKITVEPRPYDQEVLLEQFGRDCAVSEGETSCELNYGGIKITNDDDILVGQIASDVKLSDPYDYTVANTRLRYRWDFRPPVIEDFIVHAVGQKSLKTGELVVNGQTVTARNNEGLVVISSPHSSNDEDRWWLPEDLDILLVPNTEIQNVRDYVTLFNKPIGHLFKNNLDHMSTDRITSLRNPEQIGDKFVYRFDVGSVPDGNFVVTVDAKDVYSNRVLKTKDDILLDRLAPEIHVFNNEERISSGSAFYFGEHLIFTAQDSVSREVSITDLKLNGVNLETTGEYPLAQAIKSFIKPDANTVQTFEVEAIDGSGNTVKRKFSFNYLPIAFRYEGVDNKKYSIIQEQNIGFVQVEGQKCRIHETEDLAIFTINRRGTLACTVEWEEIPDGLEPDMTNATIIGRFWESRLTNVIGKVFIHDKDRRKSQIAEYKVELKVNDPYLPQVQYSDKGMFKEGVYAVEHGYHKISQYTIYSPNASIRYKIYSGDTLLSDMIARQSSRSNELSVRKTLSDRLGALKFDVWDVQQYRVEVSYVLSPDLTLSAPVEAYIVPSSRIRASHESETKELSNLNRLQITSNVGVYDRKLRQNIYNVQDHGEWEVRVIKTRRDRTSEPMTDWLAMNADGQNQFDLGLTDQEIGSLVYRVEARIKSPVYPEYERELNSRTSRVRILKGEAIDGQIATSRIHGPAPLRTSIKYDFDTSSDQKAVGDITWYMSSDGESTWQIVGTGKKYDFRTDRAGLWSIKAVTENRFTGRTSTSQTLELMSYLKPDIDLVDVYNTIVGRSVTVALNDHGQRIDESNAIIEWSTDGGKTYKEGGATYTTSANYPTDVKLAVRASYINYERDPKAWDMDKAIVRVLKAKPVNIRTSTTLDVEVGDTLTIKPEVKPPYTNLKLDIVTNITKQDGTLIEAAEYDFTPTEEDRLVGQVHWFNVESWLEGSKLETYAQKKMAVNVWEYQFPNFRLITEQRIKAAPSVIKAWVHKPAVANLYEDFDIEFNGHGRLEISSETNGKVVFNANTPGLYPISVDITDERGNTAQFTDLIEVFEPQEISINNNMSQSNKFAREPLDVRFRPVIKLGHPKDRIKEYKWYINDEFSDKHVKSYARVEGLSAGTHSIKLEIETMFGQKAEYTEIIDVVENKLPTCRLDNVNYSKYIRLRANCTDEDGKMKRYTWYVNDIKRAISSNSLTLHKSMGDSISVRVIAYDDSGDSVEMTDTYSTM</sequence>
<evidence type="ECO:0000313" key="3">
    <source>
        <dbReference type="Proteomes" id="UP000240254"/>
    </source>
</evidence>
<organism evidence="2 3">
    <name type="scientific">Photobacterium aquimaris</name>
    <dbReference type="NCBI Taxonomy" id="512643"/>
    <lineage>
        <taxon>Bacteria</taxon>
        <taxon>Pseudomonadati</taxon>
        <taxon>Pseudomonadota</taxon>
        <taxon>Gammaproteobacteria</taxon>
        <taxon>Vibrionales</taxon>
        <taxon>Vibrionaceae</taxon>
        <taxon>Photobacterium</taxon>
    </lineage>
</organism>
<dbReference type="Proteomes" id="UP000240254">
    <property type="component" value="Unassembled WGS sequence"/>
</dbReference>
<accession>A0A2T3IEJ2</accession>
<dbReference type="Pfam" id="PF13750">
    <property type="entry name" value="Big_3_3"/>
    <property type="match status" value="1"/>
</dbReference>
<reference evidence="2 3" key="1">
    <citation type="submission" date="2018-03" db="EMBL/GenBank/DDBJ databases">
        <title>Whole genome sequencing of Histamine producing bacteria.</title>
        <authorList>
            <person name="Butler K."/>
        </authorList>
    </citation>
    <scope>NUCLEOTIDE SEQUENCE [LARGE SCALE GENOMIC DNA]</scope>
    <source>
        <strain evidence="2 3">BS2</strain>
    </source>
</reference>
<name>A0A2T3IEJ2_9GAMM</name>
<gene>
    <name evidence="2" type="ORF">CTM88_20525</name>
</gene>
<dbReference type="InterPro" id="IPR022038">
    <property type="entry name" value="Ig-like_bact"/>
</dbReference>
<dbReference type="EMBL" id="PYMK01000041">
    <property type="protein sequence ID" value="PSU22207.1"/>
    <property type="molecule type" value="Genomic_DNA"/>
</dbReference>